<gene>
    <name evidence="2" type="ORF">RR46_02994</name>
</gene>
<feature type="compositionally biased region" description="Polar residues" evidence="1">
    <location>
        <begin position="218"/>
        <end position="249"/>
    </location>
</feature>
<feature type="compositionally biased region" description="Basic and acidic residues" evidence="1">
    <location>
        <begin position="425"/>
        <end position="437"/>
    </location>
</feature>
<feature type="compositionally biased region" description="Basic and acidic residues" evidence="1">
    <location>
        <begin position="555"/>
        <end position="580"/>
    </location>
</feature>
<dbReference type="EMBL" id="KQ459472">
    <property type="protein sequence ID" value="KPJ00207.1"/>
    <property type="molecule type" value="Genomic_DNA"/>
</dbReference>
<name>A0A194Q3U3_PAPXU</name>
<feature type="compositionally biased region" description="Basic and acidic residues" evidence="1">
    <location>
        <begin position="483"/>
        <end position="525"/>
    </location>
</feature>
<dbReference type="Proteomes" id="UP000053268">
    <property type="component" value="Unassembled WGS sequence"/>
</dbReference>
<evidence type="ECO:0000313" key="2">
    <source>
        <dbReference type="EMBL" id="KPJ00207.1"/>
    </source>
</evidence>
<dbReference type="STRING" id="66420.A0A194Q3U3"/>
<feature type="compositionally biased region" description="Basic and acidic residues" evidence="1">
    <location>
        <begin position="642"/>
        <end position="659"/>
    </location>
</feature>
<evidence type="ECO:0000313" key="3">
    <source>
        <dbReference type="Proteomes" id="UP000053268"/>
    </source>
</evidence>
<feature type="region of interest" description="Disordered" evidence="1">
    <location>
        <begin position="218"/>
        <end position="615"/>
    </location>
</feature>
<accession>A0A194Q3U3</accession>
<evidence type="ECO:0000256" key="1">
    <source>
        <dbReference type="SAM" id="MobiDB-lite"/>
    </source>
</evidence>
<protein>
    <submittedName>
        <fullName evidence="2">U11/U12 small nuclear ribonucleoprotein 48 kDa protein</fullName>
    </submittedName>
</protein>
<dbReference type="GO" id="GO:1990904">
    <property type="term" value="C:ribonucleoprotein complex"/>
    <property type="evidence" value="ECO:0007669"/>
    <property type="project" value="UniProtKB-KW"/>
</dbReference>
<keyword evidence="3" id="KW-1185">Reference proteome</keyword>
<feature type="compositionally biased region" description="Basic and acidic residues" evidence="1">
    <location>
        <begin position="366"/>
        <end position="377"/>
    </location>
</feature>
<feature type="compositionally biased region" description="Basic and acidic residues" evidence="1">
    <location>
        <begin position="400"/>
        <end position="409"/>
    </location>
</feature>
<feature type="compositionally biased region" description="Polar residues" evidence="1">
    <location>
        <begin position="440"/>
        <end position="454"/>
    </location>
</feature>
<reference evidence="2 3" key="1">
    <citation type="journal article" date="2015" name="Nat. Commun.">
        <title>Outbred genome sequencing and CRISPR/Cas9 gene editing in butterflies.</title>
        <authorList>
            <person name="Li X."/>
            <person name="Fan D."/>
            <person name="Zhang W."/>
            <person name="Liu G."/>
            <person name="Zhang L."/>
            <person name="Zhao L."/>
            <person name="Fang X."/>
            <person name="Chen L."/>
            <person name="Dong Y."/>
            <person name="Chen Y."/>
            <person name="Ding Y."/>
            <person name="Zhao R."/>
            <person name="Feng M."/>
            <person name="Zhu Y."/>
            <person name="Feng Y."/>
            <person name="Jiang X."/>
            <person name="Zhu D."/>
            <person name="Xiang H."/>
            <person name="Feng X."/>
            <person name="Li S."/>
            <person name="Wang J."/>
            <person name="Zhang G."/>
            <person name="Kronforst M.R."/>
            <person name="Wang W."/>
        </authorList>
    </citation>
    <scope>NUCLEOTIDE SEQUENCE [LARGE SCALE GENOMIC DNA]</scope>
    <source>
        <strain evidence="2">Ya'a_city_454_Px</strain>
        <tissue evidence="2">Whole body</tissue>
    </source>
</reference>
<feature type="compositionally biased region" description="Basic and acidic residues" evidence="1">
    <location>
        <begin position="596"/>
        <end position="615"/>
    </location>
</feature>
<organism evidence="2 3">
    <name type="scientific">Papilio xuthus</name>
    <name type="common">Asian swallowtail butterfly</name>
    <dbReference type="NCBI Taxonomy" id="66420"/>
    <lineage>
        <taxon>Eukaryota</taxon>
        <taxon>Metazoa</taxon>
        <taxon>Ecdysozoa</taxon>
        <taxon>Arthropoda</taxon>
        <taxon>Hexapoda</taxon>
        <taxon>Insecta</taxon>
        <taxon>Pterygota</taxon>
        <taxon>Neoptera</taxon>
        <taxon>Endopterygota</taxon>
        <taxon>Lepidoptera</taxon>
        <taxon>Glossata</taxon>
        <taxon>Ditrysia</taxon>
        <taxon>Papilionoidea</taxon>
        <taxon>Papilionidae</taxon>
        <taxon>Papilioninae</taxon>
        <taxon>Papilio</taxon>
    </lineage>
</organism>
<keyword evidence="2" id="KW-0687">Ribonucleoprotein</keyword>
<dbReference type="AlphaFoldDB" id="A0A194Q3U3"/>
<feature type="compositionally biased region" description="Basic and acidic residues" evidence="1">
    <location>
        <begin position="459"/>
        <end position="470"/>
    </location>
</feature>
<feature type="region of interest" description="Disordered" evidence="1">
    <location>
        <begin position="642"/>
        <end position="666"/>
    </location>
</feature>
<feature type="compositionally biased region" description="Basic and acidic residues" evidence="1">
    <location>
        <begin position="264"/>
        <end position="332"/>
    </location>
</feature>
<proteinExistence type="predicted"/>
<sequence length="666" mass="78927">METRLKQLDQLRSFVGGVEKDLTMILQNLQWDRKNLLSDLAMETCRYNNNHKLPLEKVEFHQKRCFMKLQGYSEDDELLPEPLDIHANTLVKLSTQQIIAILNDASRCDPMFKRGNNWECRSSEPWSLARLQATYTADERRAVHDAVVRAVPSCHDLADLALPSCSNDEGASKVKSRVEILAELRDMRRRRTKYRQAAKTRNYSDVLRDVIKTQMESYSGTSQFTEQSKENNSTNDDICIQNDYSNQSSSRDRHRDTYVSNRDISGERSDNYYKSHSRETNRYNSSRQRDRYNSYNHEKFIDRGTDSTKEKAFKSKDENTSSSYRRYENKEYHLKHRSERNITETQTRNSYKRKRSKECYTSDESEYSRTTDRDSRDRRKSRRHERSPSYHNTYRRKASIKTERSDSPKRIRSGRTRTSPAHTHIKQEKDSPDKDENPDYGNTSRPINEGNNGISALFKVEKTETPDLRRNYSRSESQPSDYTEDKNREDKVTIKQENEGNTDKEIDNNQEKSRYSDSTSRDKQLKSTSTRIAYFEKSLGKQHRERNSNRGYDVPVKEYTRNPETKSRNRDQEKTAISRRQDHHKRRSSSASSSGRAERRHDSRTHDKYNTREHINSSCSRDYMRTSDSNIYYNKCNSFRYKDNTRYDVRDTETSYDERRKRKKYS</sequence>